<dbReference type="InterPro" id="IPR013728">
    <property type="entry name" value="BT_3987-like_N"/>
</dbReference>
<dbReference type="Pfam" id="PF08522">
    <property type="entry name" value="BT_3987-like_N"/>
    <property type="match status" value="1"/>
</dbReference>
<evidence type="ECO:0000313" key="2">
    <source>
        <dbReference type="EMBL" id="KIA95922.1"/>
    </source>
</evidence>
<accession>A0A0C1FSJ8</accession>
<proteinExistence type="predicted"/>
<reference evidence="2 3" key="1">
    <citation type="submission" date="2014-10" db="EMBL/GenBank/DDBJ databases">
        <title>Pedobacter Kyungheensis.</title>
        <authorList>
            <person name="Anderson B.M."/>
            <person name="Newman J.D."/>
        </authorList>
    </citation>
    <scope>NUCLEOTIDE SEQUENCE [LARGE SCALE GENOMIC DNA]</scope>
    <source>
        <strain evidence="2 3">KACC 16221</strain>
    </source>
</reference>
<sequence>MIFKQKEMKNYKKISLALLVFTAGFTACTKQDGIYTENGSSGIIELADLPSRTSSTAYAVATKSFDAAASIDFPVTINYTGVDGAAEDVNLVLGFDDTAVAAMSSSYTVLPTTLYTVPSYNVTIPKGSKTATFHLTLNTAAFDFTKTYALGIKIKSASSGTISSNYGTGVFLIVAKNKYDGVYTVTSSSAMVDNTSSTLTGYYPMTQELRTTGATSVVEYDGYLYANNYYHPIKSGTSTSAYGNFAPIFTMDADGNVTSVTNYYGQGTNSSVRAARLNPAGVNKFTVSGNTKVLEVSYIMTQSGADRTFFYEKWTYTKAR</sequence>
<dbReference type="Gene3D" id="2.60.40.1740">
    <property type="entry name" value="hypothetical protein (bacova_03559)"/>
    <property type="match status" value="1"/>
</dbReference>
<dbReference type="EMBL" id="JSYN01000004">
    <property type="protein sequence ID" value="KIA95922.1"/>
    <property type="molecule type" value="Genomic_DNA"/>
</dbReference>
<comment type="caution">
    <text evidence="2">The sequence shown here is derived from an EMBL/GenBank/DDBJ whole genome shotgun (WGS) entry which is preliminary data.</text>
</comment>
<name>A0A0C1FSJ8_9SPHI</name>
<gene>
    <name evidence="2" type="ORF">OC25_05085</name>
</gene>
<organism evidence="2 3">
    <name type="scientific">Pedobacter kyungheensis</name>
    <dbReference type="NCBI Taxonomy" id="1069985"/>
    <lineage>
        <taxon>Bacteria</taxon>
        <taxon>Pseudomonadati</taxon>
        <taxon>Bacteroidota</taxon>
        <taxon>Sphingobacteriia</taxon>
        <taxon>Sphingobacteriales</taxon>
        <taxon>Sphingobacteriaceae</taxon>
        <taxon>Pedobacter</taxon>
    </lineage>
</organism>
<protein>
    <recommendedName>
        <fullName evidence="1">BT-3987-like N-terminal domain-containing protein</fullName>
    </recommendedName>
</protein>
<dbReference type="Proteomes" id="UP000031246">
    <property type="component" value="Unassembled WGS sequence"/>
</dbReference>
<dbReference type="PROSITE" id="PS51257">
    <property type="entry name" value="PROKAR_LIPOPROTEIN"/>
    <property type="match status" value="1"/>
</dbReference>
<feature type="domain" description="BT-3987-like N-terminal" evidence="1">
    <location>
        <begin position="59"/>
        <end position="159"/>
    </location>
</feature>
<evidence type="ECO:0000313" key="3">
    <source>
        <dbReference type="Proteomes" id="UP000031246"/>
    </source>
</evidence>
<keyword evidence="3" id="KW-1185">Reference proteome</keyword>
<evidence type="ECO:0000259" key="1">
    <source>
        <dbReference type="Pfam" id="PF08522"/>
    </source>
</evidence>
<dbReference type="AlphaFoldDB" id="A0A0C1FSJ8"/>